<reference evidence="2" key="1">
    <citation type="submission" date="2018-11" db="EMBL/GenBank/DDBJ databases">
        <authorList>
            <consortium name="Pathogen Informatics"/>
        </authorList>
    </citation>
    <scope>NUCLEOTIDE SEQUENCE</scope>
</reference>
<dbReference type="EMBL" id="CAAALY010263570">
    <property type="protein sequence ID" value="VEL40069.1"/>
    <property type="molecule type" value="Genomic_DNA"/>
</dbReference>
<proteinExistence type="predicted"/>
<evidence type="ECO:0000256" key="1">
    <source>
        <dbReference type="SAM" id="MobiDB-lite"/>
    </source>
</evidence>
<dbReference type="AlphaFoldDB" id="A0A3S5AXE0"/>
<name>A0A3S5AXE0_9PLAT</name>
<organism evidence="2 3">
    <name type="scientific">Protopolystoma xenopodis</name>
    <dbReference type="NCBI Taxonomy" id="117903"/>
    <lineage>
        <taxon>Eukaryota</taxon>
        <taxon>Metazoa</taxon>
        <taxon>Spiralia</taxon>
        <taxon>Lophotrochozoa</taxon>
        <taxon>Platyhelminthes</taxon>
        <taxon>Monogenea</taxon>
        <taxon>Polyopisthocotylea</taxon>
        <taxon>Polystomatidea</taxon>
        <taxon>Polystomatidae</taxon>
        <taxon>Protopolystoma</taxon>
    </lineage>
</organism>
<protein>
    <submittedName>
        <fullName evidence="2">Uncharacterized protein</fullName>
    </submittedName>
</protein>
<evidence type="ECO:0000313" key="3">
    <source>
        <dbReference type="Proteomes" id="UP000784294"/>
    </source>
</evidence>
<keyword evidence="3" id="KW-1185">Reference proteome</keyword>
<accession>A0A3S5AXE0</accession>
<comment type="caution">
    <text evidence="2">The sequence shown here is derived from an EMBL/GenBank/DDBJ whole genome shotgun (WGS) entry which is preliminary data.</text>
</comment>
<dbReference type="Proteomes" id="UP000784294">
    <property type="component" value="Unassembled WGS sequence"/>
</dbReference>
<feature type="region of interest" description="Disordered" evidence="1">
    <location>
        <begin position="1"/>
        <end position="35"/>
    </location>
</feature>
<gene>
    <name evidence="2" type="ORF">PXEA_LOCUS33509</name>
</gene>
<evidence type="ECO:0000313" key="2">
    <source>
        <dbReference type="EMBL" id="VEL40069.1"/>
    </source>
</evidence>
<sequence length="69" mass="7434">MSGASCGRPVHSHRRDEGDSAWPIHAGGLEAPGSNPVRFETAVRLEMICVTRSSRACTRSRMLGPEAVE</sequence>